<dbReference type="EMBL" id="FRAW01000026">
    <property type="protein sequence ID" value="SHK95604.1"/>
    <property type="molecule type" value="Genomic_DNA"/>
</dbReference>
<evidence type="ECO:0000313" key="2">
    <source>
        <dbReference type="EMBL" id="SHK95604.1"/>
    </source>
</evidence>
<reference evidence="3" key="1">
    <citation type="submission" date="2016-11" db="EMBL/GenBank/DDBJ databases">
        <authorList>
            <person name="Varghese N."/>
            <person name="Submissions S."/>
        </authorList>
    </citation>
    <scope>NUCLEOTIDE SEQUENCE [LARGE SCALE GENOMIC DNA]</scope>
    <source>
        <strain evidence="3">UWOS</strain>
    </source>
</reference>
<keyword evidence="3" id="KW-1185">Reference proteome</keyword>
<dbReference type="Proteomes" id="UP000184275">
    <property type="component" value="Unassembled WGS sequence"/>
</dbReference>
<feature type="transmembrane region" description="Helical" evidence="1">
    <location>
        <begin position="7"/>
        <end position="25"/>
    </location>
</feature>
<keyword evidence="1" id="KW-1133">Transmembrane helix</keyword>
<evidence type="ECO:0000256" key="1">
    <source>
        <dbReference type="SAM" id="Phobius"/>
    </source>
</evidence>
<evidence type="ECO:0000313" key="3">
    <source>
        <dbReference type="Proteomes" id="UP000184275"/>
    </source>
</evidence>
<dbReference type="AlphaFoldDB" id="A0A1M6WPR3"/>
<sequence>MGKFVKIVGIVTVFLLSLFSIYHIVQSRSLDENAAD</sequence>
<organism evidence="2 3">
    <name type="scientific">Fibrobacter intestinalis</name>
    <dbReference type="NCBI Taxonomy" id="28122"/>
    <lineage>
        <taxon>Bacteria</taxon>
        <taxon>Pseudomonadati</taxon>
        <taxon>Fibrobacterota</taxon>
        <taxon>Fibrobacteria</taxon>
        <taxon>Fibrobacterales</taxon>
        <taxon>Fibrobacteraceae</taxon>
        <taxon>Fibrobacter</taxon>
    </lineage>
</organism>
<proteinExistence type="predicted"/>
<protein>
    <submittedName>
        <fullName evidence="2">Uncharacterized protein</fullName>
    </submittedName>
</protein>
<gene>
    <name evidence="2" type="ORF">SAMN05720469_12613</name>
</gene>
<accession>A0A1M6WPR3</accession>
<name>A0A1M6WPR3_9BACT</name>
<keyword evidence="1" id="KW-0472">Membrane</keyword>
<keyword evidence="1" id="KW-0812">Transmembrane</keyword>